<dbReference type="EMBL" id="BAAATZ010000009">
    <property type="protein sequence ID" value="GAA2726357.1"/>
    <property type="molecule type" value="Genomic_DNA"/>
</dbReference>
<dbReference type="RefSeq" id="WP_344450844.1">
    <property type="nucleotide sequence ID" value="NZ_BAAATZ010000009.1"/>
</dbReference>
<accession>A0ABP6GMM1</accession>
<comment type="caution">
    <text evidence="1">The sequence shown here is derived from an EMBL/GenBank/DDBJ whole genome shotgun (WGS) entry which is preliminary data.</text>
</comment>
<proteinExistence type="predicted"/>
<protein>
    <recommendedName>
        <fullName evidence="3">Transcriptional regulator</fullName>
    </recommendedName>
</protein>
<evidence type="ECO:0000313" key="1">
    <source>
        <dbReference type="EMBL" id="GAA2726357.1"/>
    </source>
</evidence>
<organism evidence="1 2">
    <name type="scientific">Actinocorallia aurantiaca</name>
    <dbReference type="NCBI Taxonomy" id="46204"/>
    <lineage>
        <taxon>Bacteria</taxon>
        <taxon>Bacillati</taxon>
        <taxon>Actinomycetota</taxon>
        <taxon>Actinomycetes</taxon>
        <taxon>Streptosporangiales</taxon>
        <taxon>Thermomonosporaceae</taxon>
        <taxon>Actinocorallia</taxon>
    </lineage>
</organism>
<gene>
    <name evidence="1" type="ORF">GCM10010439_28660</name>
</gene>
<evidence type="ECO:0008006" key="3">
    <source>
        <dbReference type="Google" id="ProtNLM"/>
    </source>
</evidence>
<reference evidence="2" key="1">
    <citation type="journal article" date="2019" name="Int. J. Syst. Evol. Microbiol.">
        <title>The Global Catalogue of Microorganisms (GCM) 10K type strain sequencing project: providing services to taxonomists for standard genome sequencing and annotation.</title>
        <authorList>
            <consortium name="The Broad Institute Genomics Platform"/>
            <consortium name="The Broad Institute Genome Sequencing Center for Infectious Disease"/>
            <person name="Wu L."/>
            <person name="Ma J."/>
        </authorList>
    </citation>
    <scope>NUCLEOTIDE SEQUENCE [LARGE SCALE GENOMIC DNA]</scope>
    <source>
        <strain evidence="2">JCM 8201</strain>
    </source>
</reference>
<sequence length="306" mass="32827">MTSTYDTLDHLDSRLRVFAESLISGHSPIALRVSLKSDTEQAARLIETSTHHRIADRALALQGWQFGLLSTVCLAAGDVPAARSYALMARSAGLRSGNRRAEAFAAIRRATVELHHGTAFDACKLSAAALEQARSPLARQEGDDLYIWAAVTLARAAARRSREDRTDLLDVYRRARSRAEAAARHLPDVSLGALSVTASQITAGLGDAAADAGEEDAVELIETGLRAYPKTGSRLISIRTSLNLARAVALAGRTDEAVTIAMATLGELHRYEKPGDGEVRTRGLRVVKALDGADGSRELLRLVRAV</sequence>
<dbReference type="Proteomes" id="UP001501842">
    <property type="component" value="Unassembled WGS sequence"/>
</dbReference>
<evidence type="ECO:0000313" key="2">
    <source>
        <dbReference type="Proteomes" id="UP001501842"/>
    </source>
</evidence>
<keyword evidence="2" id="KW-1185">Reference proteome</keyword>
<name>A0ABP6GMM1_9ACTN</name>